<accession>A0AAV7GPK6</accession>
<evidence type="ECO:0000256" key="1">
    <source>
        <dbReference type="ARBA" id="ARBA00009995"/>
    </source>
</evidence>
<reference evidence="2 3" key="1">
    <citation type="journal article" date="2021" name="Hortic Res">
        <title>Chromosome-scale assembly of the Dendrobium chrysotoxum genome enhances the understanding of orchid evolution.</title>
        <authorList>
            <person name="Zhang Y."/>
            <person name="Zhang G.Q."/>
            <person name="Zhang D."/>
            <person name="Liu X.D."/>
            <person name="Xu X.Y."/>
            <person name="Sun W.H."/>
            <person name="Yu X."/>
            <person name="Zhu X."/>
            <person name="Wang Z.W."/>
            <person name="Zhao X."/>
            <person name="Zhong W.Y."/>
            <person name="Chen H."/>
            <person name="Yin W.L."/>
            <person name="Huang T."/>
            <person name="Niu S.C."/>
            <person name="Liu Z.J."/>
        </authorList>
    </citation>
    <scope>NUCLEOTIDE SEQUENCE [LARGE SCALE GENOMIC DNA]</scope>
    <source>
        <strain evidence="2">Lindl</strain>
    </source>
</reference>
<dbReference type="EMBL" id="JAGFBR010000012">
    <property type="protein sequence ID" value="KAH0457487.1"/>
    <property type="molecule type" value="Genomic_DNA"/>
</dbReference>
<name>A0AAV7GPK6_DENCH</name>
<dbReference type="Proteomes" id="UP000775213">
    <property type="component" value="Unassembled WGS sequence"/>
</dbReference>
<dbReference type="AlphaFoldDB" id="A0AAV7GPK6"/>
<dbReference type="GO" id="GO:0035251">
    <property type="term" value="F:UDP-glucosyltransferase activity"/>
    <property type="evidence" value="ECO:0007669"/>
    <property type="project" value="TreeGrafter"/>
</dbReference>
<comment type="caution">
    <text evidence="2">The sequence shown here is derived from an EMBL/GenBank/DDBJ whole genome shotgun (WGS) entry which is preliminary data.</text>
</comment>
<dbReference type="PANTHER" id="PTHR48047:SF168">
    <property type="entry name" value="GLYCOSYLTRANSFERASE"/>
    <property type="match status" value="1"/>
</dbReference>
<dbReference type="SUPFAM" id="SSF53756">
    <property type="entry name" value="UDP-Glycosyltransferase/glycogen phosphorylase"/>
    <property type="match status" value="1"/>
</dbReference>
<sequence length="156" mass="17626">MFVNFGSLSRNPISQLVQIGQGLEPASSSQLSFIWVVKEADKSEEVENWLAEFEERMKGRKMFVNERLEVDVLRIGVAVGAKVPTLFVDEMSEKALVNGEEVRKVVEKVMQGGEDRRKRARELAEKARKAMGEGGSSFENLKRIIQFAEGENKHLE</sequence>
<protein>
    <submittedName>
        <fullName evidence="2">Uncharacterized protein</fullName>
    </submittedName>
</protein>
<organism evidence="2 3">
    <name type="scientific">Dendrobium chrysotoxum</name>
    <name type="common">Orchid</name>
    <dbReference type="NCBI Taxonomy" id="161865"/>
    <lineage>
        <taxon>Eukaryota</taxon>
        <taxon>Viridiplantae</taxon>
        <taxon>Streptophyta</taxon>
        <taxon>Embryophyta</taxon>
        <taxon>Tracheophyta</taxon>
        <taxon>Spermatophyta</taxon>
        <taxon>Magnoliopsida</taxon>
        <taxon>Liliopsida</taxon>
        <taxon>Asparagales</taxon>
        <taxon>Orchidaceae</taxon>
        <taxon>Epidendroideae</taxon>
        <taxon>Malaxideae</taxon>
        <taxon>Dendrobiinae</taxon>
        <taxon>Dendrobium</taxon>
    </lineage>
</organism>
<dbReference type="PANTHER" id="PTHR48047">
    <property type="entry name" value="GLYCOSYLTRANSFERASE"/>
    <property type="match status" value="1"/>
</dbReference>
<gene>
    <name evidence="2" type="ORF">IEQ34_012802</name>
</gene>
<dbReference type="Gene3D" id="3.40.50.2000">
    <property type="entry name" value="Glycogen Phosphorylase B"/>
    <property type="match status" value="3"/>
</dbReference>
<keyword evidence="3" id="KW-1185">Reference proteome</keyword>
<evidence type="ECO:0000313" key="3">
    <source>
        <dbReference type="Proteomes" id="UP000775213"/>
    </source>
</evidence>
<proteinExistence type="inferred from homology"/>
<comment type="similarity">
    <text evidence="1">Belongs to the UDP-glycosyltransferase family.</text>
</comment>
<evidence type="ECO:0000313" key="2">
    <source>
        <dbReference type="EMBL" id="KAH0457487.1"/>
    </source>
</evidence>